<dbReference type="InterPro" id="IPR017926">
    <property type="entry name" value="GATASE"/>
</dbReference>
<comment type="catalytic activity">
    <reaction evidence="4">
        <text>chorismate + L-glutamine = anthranilate + pyruvate + L-glutamate + H(+)</text>
        <dbReference type="Rhea" id="RHEA:21732"/>
        <dbReference type="ChEBI" id="CHEBI:15361"/>
        <dbReference type="ChEBI" id="CHEBI:15378"/>
        <dbReference type="ChEBI" id="CHEBI:16567"/>
        <dbReference type="ChEBI" id="CHEBI:29748"/>
        <dbReference type="ChEBI" id="CHEBI:29985"/>
        <dbReference type="ChEBI" id="CHEBI:58359"/>
        <dbReference type="EC" id="4.1.3.27"/>
    </reaction>
</comment>
<keyword evidence="2" id="KW-0315">Glutamine amidotransferase</keyword>
<dbReference type="PANTHER" id="PTHR11236:SF49">
    <property type="entry name" value="ANTHRANILATE SYNTHASE COMPONENT 1"/>
    <property type="match status" value="1"/>
</dbReference>
<dbReference type="AlphaFoldDB" id="A0A8J7GCB1"/>
<evidence type="ECO:0000313" key="8">
    <source>
        <dbReference type="Proteomes" id="UP000622552"/>
    </source>
</evidence>
<evidence type="ECO:0000313" key="7">
    <source>
        <dbReference type="EMBL" id="MBG6135954.1"/>
    </source>
</evidence>
<dbReference type="Gene3D" id="3.60.120.10">
    <property type="entry name" value="Anthranilate synthase"/>
    <property type="match status" value="1"/>
</dbReference>
<protein>
    <recommendedName>
        <fullName evidence="1">anthranilate synthase</fullName>
        <ecNumber evidence="1">4.1.3.27</ecNumber>
    </recommendedName>
</protein>
<feature type="domain" description="Glutamine amidotransferase" evidence="5">
    <location>
        <begin position="413"/>
        <end position="586"/>
    </location>
</feature>
<dbReference type="InterPro" id="IPR006221">
    <property type="entry name" value="TrpG/PapA_dom"/>
</dbReference>
<gene>
    <name evidence="7" type="ORF">IW245_002148</name>
</gene>
<keyword evidence="8" id="KW-1185">Reference proteome</keyword>
<dbReference type="PRINTS" id="PR00097">
    <property type="entry name" value="ANTSNTHASEII"/>
</dbReference>
<keyword evidence="3" id="KW-0456">Lyase</keyword>
<organism evidence="7 8">
    <name type="scientific">Longispora fulva</name>
    <dbReference type="NCBI Taxonomy" id="619741"/>
    <lineage>
        <taxon>Bacteria</taxon>
        <taxon>Bacillati</taxon>
        <taxon>Actinomycetota</taxon>
        <taxon>Actinomycetes</taxon>
        <taxon>Micromonosporales</taxon>
        <taxon>Micromonosporaceae</taxon>
        <taxon>Longispora</taxon>
    </lineage>
</organism>
<reference evidence="7" key="1">
    <citation type="submission" date="2020-11" db="EMBL/GenBank/DDBJ databases">
        <title>Sequencing the genomes of 1000 actinobacteria strains.</title>
        <authorList>
            <person name="Klenk H.-P."/>
        </authorList>
    </citation>
    <scope>NUCLEOTIDE SEQUENCE</scope>
    <source>
        <strain evidence="7">DSM 45356</strain>
    </source>
</reference>
<evidence type="ECO:0000256" key="3">
    <source>
        <dbReference type="ARBA" id="ARBA00023239"/>
    </source>
</evidence>
<dbReference type="InterPro" id="IPR005801">
    <property type="entry name" value="ADC_synthase"/>
</dbReference>
<evidence type="ECO:0000256" key="1">
    <source>
        <dbReference type="ARBA" id="ARBA00012266"/>
    </source>
</evidence>
<dbReference type="SUPFAM" id="SSF56322">
    <property type="entry name" value="ADC synthase"/>
    <property type="match status" value="1"/>
</dbReference>
<evidence type="ECO:0000256" key="4">
    <source>
        <dbReference type="ARBA" id="ARBA00047683"/>
    </source>
</evidence>
<comment type="caution">
    <text evidence="7">The sequence shown here is derived from an EMBL/GenBank/DDBJ whole genome shotgun (WGS) entry which is preliminary data.</text>
</comment>
<dbReference type="EMBL" id="JADOUF010000001">
    <property type="protein sequence ID" value="MBG6135954.1"/>
    <property type="molecule type" value="Genomic_DNA"/>
</dbReference>
<dbReference type="CDD" id="cd01743">
    <property type="entry name" value="GATase1_Anthranilate_Synthase"/>
    <property type="match status" value="1"/>
</dbReference>
<evidence type="ECO:0000259" key="6">
    <source>
        <dbReference type="Pfam" id="PF00425"/>
    </source>
</evidence>
<dbReference type="PROSITE" id="PS51273">
    <property type="entry name" value="GATASE_TYPE_1"/>
    <property type="match status" value="1"/>
</dbReference>
<evidence type="ECO:0000259" key="5">
    <source>
        <dbReference type="Pfam" id="PF00117"/>
    </source>
</evidence>
<feature type="domain" description="Chorismate-utilising enzyme C-terminal" evidence="6">
    <location>
        <begin position="96"/>
        <end position="354"/>
    </location>
</feature>
<keyword evidence="7" id="KW-0808">Transferase</keyword>
<dbReference type="InterPro" id="IPR019999">
    <property type="entry name" value="Anth_synth_I-like"/>
</dbReference>
<name>A0A8J7GCB1_9ACTN</name>
<dbReference type="GO" id="GO:0000162">
    <property type="term" value="P:L-tryptophan biosynthetic process"/>
    <property type="evidence" value="ECO:0007669"/>
    <property type="project" value="TreeGrafter"/>
</dbReference>
<dbReference type="SUPFAM" id="SSF52317">
    <property type="entry name" value="Class I glutamine amidotransferase-like"/>
    <property type="match status" value="1"/>
</dbReference>
<dbReference type="InterPro" id="IPR029062">
    <property type="entry name" value="Class_I_gatase-like"/>
</dbReference>
<accession>A0A8J7GCB1</accession>
<evidence type="ECO:0000256" key="2">
    <source>
        <dbReference type="ARBA" id="ARBA00022962"/>
    </source>
</evidence>
<dbReference type="InterPro" id="IPR015890">
    <property type="entry name" value="Chorismate_C"/>
</dbReference>
<dbReference type="RefSeq" id="WP_197003002.1">
    <property type="nucleotide sequence ID" value="NZ_BONS01000001.1"/>
</dbReference>
<dbReference type="Pfam" id="PF00117">
    <property type="entry name" value="GATase"/>
    <property type="match status" value="1"/>
</dbReference>
<proteinExistence type="predicted"/>
<dbReference type="Pfam" id="PF00425">
    <property type="entry name" value="Chorismate_bind"/>
    <property type="match status" value="1"/>
</dbReference>
<dbReference type="GO" id="GO:0008483">
    <property type="term" value="F:transaminase activity"/>
    <property type="evidence" value="ECO:0007669"/>
    <property type="project" value="UniProtKB-KW"/>
</dbReference>
<dbReference type="PRINTS" id="PR00096">
    <property type="entry name" value="GATASE"/>
</dbReference>
<dbReference type="EC" id="4.1.3.27" evidence="1"/>
<dbReference type="PANTHER" id="PTHR11236">
    <property type="entry name" value="AMINOBENZOATE/ANTHRANILATE SYNTHASE"/>
    <property type="match status" value="1"/>
</dbReference>
<dbReference type="Gene3D" id="3.40.50.880">
    <property type="match status" value="1"/>
</dbReference>
<dbReference type="Proteomes" id="UP000622552">
    <property type="component" value="Unassembled WGS sequence"/>
</dbReference>
<sequence length="595" mass="65270">MSDAFCLLHARGTTRLVTGEVRYGKLLADLPRPTGLPVISMVPYSQLRERGFVVHDSEEPLISLVATDCREVDLDALLDGPEPPFQMSEVTLGTSDADYAAMVRRVVDDEIRRGEGSNFLISRTGGANIEGFSPDVARTIFRRLVRNEPGAYLTFCFFDGERYFIGSSPERHLTFVGTEVTMNPISGTLPKRPGTGRAELLDFLTDPKEINELFQVVDEELKMMSRICSAGGTVRGPYLKEMGSLVHTEYELVGHSTMDKVDAFRESMFAATMIGSPLENAARVIHRHEDTSRRYYSSALVVHGLDEGGAEYLDSAITIRTMEVTADGRVALRSGGSIVRDSDPEKETREASAKMAGLLRAASSAERTPVVLPGLVDAHVEEVLRSRNGRLSRFWTDNQQEARVPAAPGARILVVDNEDEFTRMLAHVLTHLGHTVTVGDHDDPGLDLAVADLVLVGPGPGDPTDPDNPRMRRVRQIVADLLAADAPFLAVCLGHQIVCQHFGFDIAPVDPPLQGVQRTVDLFGRPEAVGFYNTYFARVPAAPPAGVRIAADGDRVVALRGRRFRTFQFHVESVLTTHCEEILREAVDALLEGGW</sequence>
<keyword evidence="7" id="KW-0032">Aminotransferase</keyword>
<dbReference type="GO" id="GO:0004049">
    <property type="term" value="F:anthranilate synthase activity"/>
    <property type="evidence" value="ECO:0007669"/>
    <property type="project" value="UniProtKB-EC"/>
</dbReference>